<dbReference type="SUPFAM" id="SSF49384">
    <property type="entry name" value="Carbohydrate-binding domain"/>
    <property type="match status" value="1"/>
</dbReference>
<evidence type="ECO:0000259" key="2">
    <source>
        <dbReference type="SMART" id="SM00637"/>
    </source>
</evidence>
<dbReference type="Pfam" id="PF00553">
    <property type="entry name" value="CBM_2"/>
    <property type="match status" value="1"/>
</dbReference>
<dbReference type="Proteomes" id="UP000248627">
    <property type="component" value="Unassembled WGS sequence"/>
</dbReference>
<comment type="caution">
    <text evidence="3">The sequence shown here is derived from an EMBL/GenBank/DDBJ whole genome shotgun (WGS) entry which is preliminary data.</text>
</comment>
<feature type="domain" description="CBM2" evidence="2">
    <location>
        <begin position="118"/>
        <end position="216"/>
    </location>
</feature>
<sequence>MSLGVVVMLVLLGISIRAYRSPGPDFNPVPPGPPLVAPPVPMDQASSAGRAGAEEPAPAPAVPGLSPRRTDPPIPSGSASATPEPPAEAAPQTNPPAPPQNSAPPSVAPPAPPALPPLEAQYRVMQTFPGGFIGELSIRNAARSDLGWVARLDYPGGRLVTAWLEGTTQGTLSERQGTFTYRSGPDLGAGASVLLRFHIESADPRPASCTISGRSCAGL</sequence>
<dbReference type="InterPro" id="IPR012291">
    <property type="entry name" value="CBM2_carb-bd_dom_sf"/>
</dbReference>
<evidence type="ECO:0000313" key="4">
    <source>
        <dbReference type="Proteomes" id="UP000248627"/>
    </source>
</evidence>
<dbReference type="SMART" id="SM00637">
    <property type="entry name" value="CBD_II"/>
    <property type="match status" value="1"/>
</dbReference>
<dbReference type="AlphaFoldDB" id="A0A2W2BWL7"/>
<feature type="region of interest" description="Disordered" evidence="1">
    <location>
        <begin position="29"/>
        <end position="115"/>
    </location>
</feature>
<feature type="compositionally biased region" description="Pro residues" evidence="1">
    <location>
        <begin position="29"/>
        <end position="41"/>
    </location>
</feature>
<dbReference type="GO" id="GO:0030247">
    <property type="term" value="F:polysaccharide binding"/>
    <property type="evidence" value="ECO:0007669"/>
    <property type="project" value="InterPro"/>
</dbReference>
<dbReference type="Gene3D" id="2.60.40.290">
    <property type="match status" value="1"/>
</dbReference>
<dbReference type="GO" id="GO:0005975">
    <property type="term" value="P:carbohydrate metabolic process"/>
    <property type="evidence" value="ECO:0007669"/>
    <property type="project" value="InterPro"/>
</dbReference>
<dbReference type="EMBL" id="POTX01000163">
    <property type="protein sequence ID" value="PZF91681.1"/>
    <property type="molecule type" value="Genomic_DNA"/>
</dbReference>
<evidence type="ECO:0000313" key="3">
    <source>
        <dbReference type="EMBL" id="PZF91681.1"/>
    </source>
</evidence>
<dbReference type="InterPro" id="IPR001919">
    <property type="entry name" value="CBD2"/>
</dbReference>
<gene>
    <name evidence="3" type="ORF">C1I93_20985</name>
</gene>
<dbReference type="GO" id="GO:0004553">
    <property type="term" value="F:hydrolase activity, hydrolyzing O-glycosyl compounds"/>
    <property type="evidence" value="ECO:0007669"/>
    <property type="project" value="InterPro"/>
</dbReference>
<dbReference type="InterPro" id="IPR008965">
    <property type="entry name" value="CBM2/CBM3_carb-bd_dom_sf"/>
</dbReference>
<name>A0A2W2BWL7_9ACTN</name>
<feature type="compositionally biased region" description="Low complexity" evidence="1">
    <location>
        <begin position="45"/>
        <end position="56"/>
    </location>
</feature>
<protein>
    <submittedName>
        <fullName evidence="3">Cellulose-binding protein</fullName>
    </submittedName>
</protein>
<accession>A0A2W2BWL7</accession>
<proteinExistence type="predicted"/>
<keyword evidence="4" id="KW-1185">Reference proteome</keyword>
<reference evidence="3 4" key="1">
    <citation type="submission" date="2018-01" db="EMBL/GenBank/DDBJ databases">
        <title>Draft genome sequence of Jishengella endophytica.</title>
        <authorList>
            <person name="Sahin N."/>
            <person name="Ay H."/>
            <person name="Saygin H."/>
        </authorList>
    </citation>
    <scope>NUCLEOTIDE SEQUENCE [LARGE SCALE GENOMIC DNA]</scope>
    <source>
        <strain evidence="3 4">DSM 45430</strain>
    </source>
</reference>
<feature type="compositionally biased region" description="Pro residues" evidence="1">
    <location>
        <begin position="83"/>
        <end position="115"/>
    </location>
</feature>
<organism evidence="3 4">
    <name type="scientific">Micromonospora endophytica</name>
    <dbReference type="NCBI Taxonomy" id="515350"/>
    <lineage>
        <taxon>Bacteria</taxon>
        <taxon>Bacillati</taxon>
        <taxon>Actinomycetota</taxon>
        <taxon>Actinomycetes</taxon>
        <taxon>Micromonosporales</taxon>
        <taxon>Micromonosporaceae</taxon>
        <taxon>Micromonospora</taxon>
    </lineage>
</organism>
<evidence type="ECO:0000256" key="1">
    <source>
        <dbReference type="SAM" id="MobiDB-lite"/>
    </source>
</evidence>